<protein>
    <recommendedName>
        <fullName evidence="4">DUF3617 family protein</fullName>
    </recommendedName>
</protein>
<sequence length="170" mass="18659">MRLPRTALLVTGLALAAGAFAAPLELETYDLRKCLQWTITRTEQPVRSAEYRAARARARGSAEVFSATAELPEGGQLHKFGACTYRRVAGKPRIACVPVLDFPLAGASYVPAEQQRFRTATVLRCVSGCDQKIPDLVYDLHEDAVTDVAAQEKEERARGTRLRRACAGLR</sequence>
<dbReference type="RefSeq" id="WP_201672277.1">
    <property type="nucleotide sequence ID" value="NZ_JAEQNE010000001.1"/>
</dbReference>
<evidence type="ECO:0000313" key="3">
    <source>
        <dbReference type="Proteomes" id="UP000599109"/>
    </source>
</evidence>
<dbReference type="Proteomes" id="UP000599109">
    <property type="component" value="Unassembled WGS sequence"/>
</dbReference>
<accession>A0A937CRP8</accession>
<name>A0A937CRP8_9BURK</name>
<feature type="chain" id="PRO_5037878986" description="DUF3617 family protein" evidence="1">
    <location>
        <begin position="22"/>
        <end position="170"/>
    </location>
</feature>
<keyword evidence="1" id="KW-0732">Signal</keyword>
<evidence type="ECO:0000313" key="2">
    <source>
        <dbReference type="EMBL" id="MBL0389673.1"/>
    </source>
</evidence>
<gene>
    <name evidence="2" type="ORF">JJ685_00815</name>
</gene>
<comment type="caution">
    <text evidence="2">The sequence shown here is derived from an EMBL/GenBank/DDBJ whole genome shotgun (WGS) entry which is preliminary data.</text>
</comment>
<organism evidence="2 3">
    <name type="scientific">Ramlibacter monticola</name>
    <dbReference type="NCBI Taxonomy" id="1926872"/>
    <lineage>
        <taxon>Bacteria</taxon>
        <taxon>Pseudomonadati</taxon>
        <taxon>Pseudomonadota</taxon>
        <taxon>Betaproteobacteria</taxon>
        <taxon>Burkholderiales</taxon>
        <taxon>Comamonadaceae</taxon>
        <taxon>Ramlibacter</taxon>
    </lineage>
</organism>
<dbReference type="EMBL" id="JAEQNE010000001">
    <property type="protein sequence ID" value="MBL0389673.1"/>
    <property type="molecule type" value="Genomic_DNA"/>
</dbReference>
<proteinExistence type="predicted"/>
<reference evidence="2 3" key="1">
    <citation type="journal article" date="2017" name="Int. J. Syst. Evol. Microbiol.">
        <title>Ramlibacter monticola sp. nov., isolated from forest soil.</title>
        <authorList>
            <person name="Chaudhary D.K."/>
            <person name="Kim J."/>
        </authorList>
    </citation>
    <scope>NUCLEOTIDE SEQUENCE [LARGE SCALE GENOMIC DNA]</scope>
    <source>
        <strain evidence="2 3">KACC 19175</strain>
    </source>
</reference>
<feature type="signal peptide" evidence="1">
    <location>
        <begin position="1"/>
        <end position="21"/>
    </location>
</feature>
<keyword evidence="3" id="KW-1185">Reference proteome</keyword>
<evidence type="ECO:0000256" key="1">
    <source>
        <dbReference type="SAM" id="SignalP"/>
    </source>
</evidence>
<dbReference type="AlphaFoldDB" id="A0A937CRP8"/>
<evidence type="ECO:0008006" key="4">
    <source>
        <dbReference type="Google" id="ProtNLM"/>
    </source>
</evidence>